<dbReference type="EMBL" id="ABJB010669685">
    <property type="status" value="NOT_ANNOTATED_CDS"/>
    <property type="molecule type" value="Genomic_DNA"/>
</dbReference>
<accession>B7P7M9</accession>
<dbReference type="PaxDb" id="6945-B7P7M9"/>
<proteinExistence type="predicted"/>
<organism>
    <name type="scientific">Ixodes scapularis</name>
    <name type="common">Black-legged tick</name>
    <name type="synonym">Deer tick</name>
    <dbReference type="NCBI Taxonomy" id="6945"/>
    <lineage>
        <taxon>Eukaryota</taxon>
        <taxon>Metazoa</taxon>
        <taxon>Ecdysozoa</taxon>
        <taxon>Arthropoda</taxon>
        <taxon>Chelicerata</taxon>
        <taxon>Arachnida</taxon>
        <taxon>Acari</taxon>
        <taxon>Parasitiformes</taxon>
        <taxon>Ixodida</taxon>
        <taxon>Ixodoidea</taxon>
        <taxon>Ixodidae</taxon>
        <taxon>Ixodinae</taxon>
        <taxon>Ixodes</taxon>
    </lineage>
</organism>
<reference evidence="2 4" key="1">
    <citation type="submission" date="2008-03" db="EMBL/GenBank/DDBJ databases">
        <title>Annotation of Ixodes scapularis.</title>
        <authorList>
            <consortium name="Ixodes scapularis Genome Project Consortium"/>
            <person name="Caler E."/>
            <person name="Hannick L.I."/>
            <person name="Bidwell S."/>
            <person name="Joardar V."/>
            <person name="Thiagarajan M."/>
            <person name="Amedeo P."/>
            <person name="Galinsky K.J."/>
            <person name="Schobel S."/>
            <person name="Inman J."/>
            <person name="Hostetler J."/>
            <person name="Miller J."/>
            <person name="Hammond M."/>
            <person name="Megy K."/>
            <person name="Lawson D."/>
            <person name="Kodira C."/>
            <person name="Sutton G."/>
            <person name="Meyer J."/>
            <person name="Hill C.A."/>
            <person name="Birren B."/>
            <person name="Nene V."/>
            <person name="Collins F."/>
            <person name="Alarcon-Chaidez F."/>
            <person name="Wikel S."/>
            <person name="Strausberg R."/>
        </authorList>
    </citation>
    <scope>NUCLEOTIDE SEQUENCE [LARGE SCALE GENOMIC DNA]</scope>
    <source>
        <strain evidence="4">Wikel</strain>
        <strain evidence="2">Wikel colony</strain>
    </source>
</reference>
<dbReference type="HOGENOM" id="CLU_2545111_0_0_1"/>
<evidence type="ECO:0000256" key="1">
    <source>
        <dbReference type="SAM" id="Phobius"/>
    </source>
</evidence>
<keyword evidence="1" id="KW-0812">Transmembrane</keyword>
<evidence type="ECO:0000313" key="3">
    <source>
        <dbReference type="EnsemblMetazoa" id="ISCW002536-PA"/>
    </source>
</evidence>
<protein>
    <submittedName>
        <fullName evidence="2 3">Uncharacterized protein</fullName>
    </submittedName>
</protein>
<keyword evidence="1" id="KW-0472">Membrane</keyword>
<dbReference type="VEuPathDB" id="VectorBase:ISCI002536"/>
<sequence>MVLCPGGLNPVFLRFKDAKLESQFWKQPDPQFAQYSVASAAVFGVIVAIQMLTLNIFLSELKQAGGQEADPPAAKMAQEIPSG</sequence>
<dbReference type="AlphaFoldDB" id="B7P7M9"/>
<dbReference type="VEuPathDB" id="VectorBase:ISCW002536"/>
<name>B7P7M9_IXOSC</name>
<keyword evidence="4" id="KW-1185">Reference proteome</keyword>
<dbReference type="Proteomes" id="UP000001555">
    <property type="component" value="Unassembled WGS sequence"/>
</dbReference>
<dbReference type="InParanoid" id="B7P7M9"/>
<dbReference type="EnsemblMetazoa" id="ISCW002536-RA">
    <property type="protein sequence ID" value="ISCW002536-PA"/>
    <property type="gene ID" value="ISCW002536"/>
</dbReference>
<feature type="transmembrane region" description="Helical" evidence="1">
    <location>
        <begin position="32"/>
        <end position="58"/>
    </location>
</feature>
<dbReference type="OrthoDB" id="6147412at2759"/>
<evidence type="ECO:0000313" key="4">
    <source>
        <dbReference type="Proteomes" id="UP000001555"/>
    </source>
</evidence>
<dbReference type="VEuPathDB" id="VectorBase:ISCP_021294"/>
<reference evidence="3" key="2">
    <citation type="submission" date="2020-05" db="UniProtKB">
        <authorList>
            <consortium name="EnsemblMetazoa"/>
        </authorList>
    </citation>
    <scope>IDENTIFICATION</scope>
    <source>
        <strain evidence="3">wikel</strain>
    </source>
</reference>
<keyword evidence="1" id="KW-1133">Transmembrane helix</keyword>
<gene>
    <name evidence="2" type="ORF">IscW_ISCW002536</name>
</gene>
<evidence type="ECO:0000313" key="2">
    <source>
        <dbReference type="EMBL" id="EEC02601.1"/>
    </source>
</evidence>
<dbReference type="EMBL" id="DS652654">
    <property type="protein sequence ID" value="EEC02601.1"/>
    <property type="molecule type" value="Genomic_DNA"/>
</dbReference>